<feature type="non-terminal residue" evidence="1">
    <location>
        <position position="418"/>
    </location>
</feature>
<reference evidence="1" key="1">
    <citation type="submission" date="2021-06" db="EMBL/GenBank/DDBJ databases">
        <authorList>
            <person name="Kallberg Y."/>
            <person name="Tangrot J."/>
            <person name="Rosling A."/>
        </authorList>
    </citation>
    <scope>NUCLEOTIDE SEQUENCE</scope>
    <source>
        <strain evidence="1">CL356</strain>
    </source>
</reference>
<evidence type="ECO:0000313" key="1">
    <source>
        <dbReference type="EMBL" id="CAG8731647.1"/>
    </source>
</evidence>
<protein>
    <submittedName>
        <fullName evidence="1">9150_t:CDS:1</fullName>
    </submittedName>
</protein>
<feature type="non-terminal residue" evidence="1">
    <location>
        <position position="1"/>
    </location>
</feature>
<keyword evidence="2" id="KW-1185">Reference proteome</keyword>
<name>A0ACA9Q6W3_9GLOM</name>
<evidence type="ECO:0000313" key="2">
    <source>
        <dbReference type="Proteomes" id="UP000789525"/>
    </source>
</evidence>
<accession>A0ACA9Q6W3</accession>
<dbReference type="EMBL" id="CAJVPT010043122">
    <property type="protein sequence ID" value="CAG8731647.1"/>
    <property type="molecule type" value="Genomic_DNA"/>
</dbReference>
<gene>
    <name evidence="1" type="ORF">ACOLOM_LOCUS11678</name>
</gene>
<dbReference type="Proteomes" id="UP000789525">
    <property type="component" value="Unassembled WGS sequence"/>
</dbReference>
<organism evidence="1 2">
    <name type="scientific">Acaulospora colombiana</name>
    <dbReference type="NCBI Taxonomy" id="27376"/>
    <lineage>
        <taxon>Eukaryota</taxon>
        <taxon>Fungi</taxon>
        <taxon>Fungi incertae sedis</taxon>
        <taxon>Mucoromycota</taxon>
        <taxon>Glomeromycotina</taxon>
        <taxon>Glomeromycetes</taxon>
        <taxon>Diversisporales</taxon>
        <taxon>Acaulosporaceae</taxon>
        <taxon>Acaulospora</taxon>
    </lineage>
</organism>
<sequence>PKAPTAPQRAKSSVPSLARSSASPSAYSPSFSIADAVRHPPAYPFNRTFFRQRSSFMGGGAKGMNKYGIAPSENDIVGGNMAGWGASKEYEAIYPNSPNTAGRYGGYGTNGVGYGAAGVGAVAAAIGAGGRHLSTLDEKSSEGSRTPSALVQTTPVPDSMVNAAPGLLSPVDAKRPSTSLDARRLSAIPDLSLAVVNGDSTATPPNGAAAADGPRKLSVDTTADIARTLTPPSTAAISDPGSPAGGNHNNGTGHLNAHGKLSQAQQAVLAGLEQHAALLGVESPNVLGTETPAYSERHAYDGMEIYSPVSSAVTLSNRHSGLPYTMPSPPMPLTGLPPLPSHNPNNMANMTMPVVASSSPMLTGPPNIPLPPPPVLDTSVDNSPYNQSNNPFRTPPAENSDTEVNLAGRGANGFNHAA</sequence>
<comment type="caution">
    <text evidence="1">The sequence shown here is derived from an EMBL/GenBank/DDBJ whole genome shotgun (WGS) entry which is preliminary data.</text>
</comment>
<proteinExistence type="predicted"/>